<dbReference type="PANTHER" id="PTHR11552:SF147">
    <property type="entry name" value="CHOLINE DEHYDROGENASE, MITOCHONDRIAL"/>
    <property type="match status" value="1"/>
</dbReference>
<accession>A0A8S0ZSV3</accession>
<organism evidence="2 3">
    <name type="scientific">Arctia plantaginis</name>
    <name type="common">Wood tiger moth</name>
    <name type="synonym">Phalaena plantaginis</name>
    <dbReference type="NCBI Taxonomy" id="874455"/>
    <lineage>
        <taxon>Eukaryota</taxon>
        <taxon>Metazoa</taxon>
        <taxon>Ecdysozoa</taxon>
        <taxon>Arthropoda</taxon>
        <taxon>Hexapoda</taxon>
        <taxon>Insecta</taxon>
        <taxon>Pterygota</taxon>
        <taxon>Neoptera</taxon>
        <taxon>Endopterygota</taxon>
        <taxon>Lepidoptera</taxon>
        <taxon>Glossata</taxon>
        <taxon>Ditrysia</taxon>
        <taxon>Noctuoidea</taxon>
        <taxon>Erebidae</taxon>
        <taxon>Arctiinae</taxon>
        <taxon>Arctia</taxon>
    </lineage>
</organism>
<evidence type="ECO:0000313" key="2">
    <source>
        <dbReference type="EMBL" id="CAB3237822.1"/>
    </source>
</evidence>
<protein>
    <recommendedName>
        <fullName evidence="4">Glucose-methanol-choline oxidoreductase N-terminal domain-containing protein</fullName>
    </recommendedName>
</protein>
<dbReference type="PANTHER" id="PTHR11552">
    <property type="entry name" value="GLUCOSE-METHANOL-CHOLINE GMC OXIDOREDUCTASE"/>
    <property type="match status" value="1"/>
</dbReference>
<sequence>MIWQPLNLTEACPVDTNVSSCSPFAYVYLNLLVQLFGGSKDLRIRDKLRDQNEHGRILKNIDRDKFREDREEYDFIVVGAGSAGCVVANRLSANSKWKVCGLKIKYKSYSYRE</sequence>
<name>A0A8S0ZSV3_ARCPL</name>
<dbReference type="GO" id="GO:0016491">
    <property type="term" value="F:oxidoreductase activity"/>
    <property type="evidence" value="ECO:0007669"/>
    <property type="project" value="TreeGrafter"/>
</dbReference>
<evidence type="ECO:0000313" key="3">
    <source>
        <dbReference type="Proteomes" id="UP000494106"/>
    </source>
</evidence>
<dbReference type="SUPFAM" id="SSF51905">
    <property type="entry name" value="FAD/NAD(P)-binding domain"/>
    <property type="match status" value="1"/>
</dbReference>
<evidence type="ECO:0008006" key="4">
    <source>
        <dbReference type="Google" id="ProtNLM"/>
    </source>
</evidence>
<dbReference type="InterPro" id="IPR012132">
    <property type="entry name" value="GMC_OxRdtase"/>
</dbReference>
<dbReference type="InterPro" id="IPR036188">
    <property type="entry name" value="FAD/NAD-bd_sf"/>
</dbReference>
<dbReference type="GO" id="GO:0050660">
    <property type="term" value="F:flavin adenine dinucleotide binding"/>
    <property type="evidence" value="ECO:0007669"/>
    <property type="project" value="InterPro"/>
</dbReference>
<dbReference type="Proteomes" id="UP000494106">
    <property type="component" value="Unassembled WGS sequence"/>
</dbReference>
<gene>
    <name evidence="2" type="ORF">APLA_LOCUS7158</name>
</gene>
<reference evidence="2 3" key="1">
    <citation type="submission" date="2020-04" db="EMBL/GenBank/DDBJ databases">
        <authorList>
            <person name="Wallbank WR R."/>
            <person name="Pardo Diaz C."/>
            <person name="Kozak K."/>
            <person name="Martin S."/>
            <person name="Jiggins C."/>
            <person name="Moest M."/>
            <person name="Warren A I."/>
            <person name="Byers J.R.P. K."/>
            <person name="Montejo-Kovacevich G."/>
            <person name="Yen C E."/>
        </authorList>
    </citation>
    <scope>NUCLEOTIDE SEQUENCE [LARGE SCALE GENOMIC DNA]</scope>
</reference>
<proteinExistence type="inferred from homology"/>
<dbReference type="OrthoDB" id="269227at2759"/>
<comment type="similarity">
    <text evidence="1">Belongs to the GMC oxidoreductase family.</text>
</comment>
<dbReference type="EMBL" id="CADEBC010000495">
    <property type="protein sequence ID" value="CAB3237822.1"/>
    <property type="molecule type" value="Genomic_DNA"/>
</dbReference>
<evidence type="ECO:0000256" key="1">
    <source>
        <dbReference type="ARBA" id="ARBA00010790"/>
    </source>
</evidence>
<dbReference type="Gene3D" id="3.50.50.60">
    <property type="entry name" value="FAD/NAD(P)-binding domain"/>
    <property type="match status" value="1"/>
</dbReference>
<comment type="caution">
    <text evidence="2">The sequence shown here is derived from an EMBL/GenBank/DDBJ whole genome shotgun (WGS) entry which is preliminary data.</text>
</comment>
<keyword evidence="3" id="KW-1185">Reference proteome</keyword>
<dbReference type="AlphaFoldDB" id="A0A8S0ZSV3"/>